<evidence type="ECO:0000259" key="1">
    <source>
        <dbReference type="Pfam" id="PF00117"/>
    </source>
</evidence>
<accession>A0A917J2D4</accession>
<dbReference type="SUPFAM" id="SSF52317">
    <property type="entry name" value="Class I glutamine amidotransferase-like"/>
    <property type="match status" value="1"/>
</dbReference>
<evidence type="ECO:0000313" key="3">
    <source>
        <dbReference type="Proteomes" id="UP000627292"/>
    </source>
</evidence>
<evidence type="ECO:0000313" key="2">
    <source>
        <dbReference type="EMBL" id="GGH79400.1"/>
    </source>
</evidence>
<dbReference type="GO" id="GO:0005829">
    <property type="term" value="C:cytosol"/>
    <property type="evidence" value="ECO:0007669"/>
    <property type="project" value="TreeGrafter"/>
</dbReference>
<dbReference type="RefSeq" id="WP_188957409.1">
    <property type="nucleotide sequence ID" value="NZ_BMIB01000005.1"/>
</dbReference>
<dbReference type="PANTHER" id="PTHR42695">
    <property type="entry name" value="GLUTAMINE AMIDOTRANSFERASE YLR126C-RELATED"/>
    <property type="match status" value="1"/>
</dbReference>
<dbReference type="AlphaFoldDB" id="A0A917J2D4"/>
<name>A0A917J2D4_9BACT</name>
<dbReference type="PROSITE" id="PS51273">
    <property type="entry name" value="GATASE_TYPE_1"/>
    <property type="match status" value="1"/>
</dbReference>
<dbReference type="Pfam" id="PF00117">
    <property type="entry name" value="GATase"/>
    <property type="match status" value="1"/>
</dbReference>
<feature type="domain" description="Glutamine amidotransferase" evidence="1">
    <location>
        <begin position="43"/>
        <end position="184"/>
    </location>
</feature>
<dbReference type="FunFam" id="3.40.50.880:FF:000033">
    <property type="entry name" value="Glutamine amidotransferase class-I"/>
    <property type="match status" value="1"/>
</dbReference>
<gene>
    <name evidence="2" type="ORF">GCM10011379_48710</name>
</gene>
<dbReference type="InterPro" id="IPR044992">
    <property type="entry name" value="ChyE-like"/>
</dbReference>
<dbReference type="InterPro" id="IPR017926">
    <property type="entry name" value="GATASE"/>
</dbReference>
<reference evidence="2" key="2">
    <citation type="submission" date="2020-09" db="EMBL/GenBank/DDBJ databases">
        <authorList>
            <person name="Sun Q."/>
            <person name="Zhou Y."/>
        </authorList>
    </citation>
    <scope>NUCLEOTIDE SEQUENCE</scope>
    <source>
        <strain evidence="2">CGMCC 1.15290</strain>
    </source>
</reference>
<sequence length="231" mass="25883">MRVHYLQHVSFEGLGYIETWLTAHGHTLSATRFYEEGYVLPALDQIDALVIMGGPMGVYDEEVYPWLLAEKLFIQACIRADIKLLGICLGAQLIAAAMGARVVQAQHKEIGWFPLQPTDACKDIPWLYSLFIEQPVVFHWHGDRFEIPAGAKLLLNSVANTNQAFIYNKQVIGLQCHLEATTETVALMLEHGAAELQPLPYVQSAEDIKKGIPYISNAQVIMAQILTHWLN</sequence>
<comment type="caution">
    <text evidence="2">The sequence shown here is derived from an EMBL/GenBank/DDBJ whole genome shotgun (WGS) entry which is preliminary data.</text>
</comment>
<organism evidence="2 3">
    <name type="scientific">Filimonas zeae</name>
    <dbReference type="NCBI Taxonomy" id="1737353"/>
    <lineage>
        <taxon>Bacteria</taxon>
        <taxon>Pseudomonadati</taxon>
        <taxon>Bacteroidota</taxon>
        <taxon>Chitinophagia</taxon>
        <taxon>Chitinophagales</taxon>
        <taxon>Chitinophagaceae</taxon>
        <taxon>Filimonas</taxon>
    </lineage>
</organism>
<dbReference type="PANTHER" id="PTHR42695:SF5">
    <property type="entry name" value="GLUTAMINE AMIDOTRANSFERASE YLR126C-RELATED"/>
    <property type="match status" value="1"/>
</dbReference>
<reference evidence="2" key="1">
    <citation type="journal article" date="2014" name="Int. J. Syst. Evol. Microbiol.">
        <title>Complete genome sequence of Corynebacterium casei LMG S-19264T (=DSM 44701T), isolated from a smear-ripened cheese.</title>
        <authorList>
            <consortium name="US DOE Joint Genome Institute (JGI-PGF)"/>
            <person name="Walter F."/>
            <person name="Albersmeier A."/>
            <person name="Kalinowski J."/>
            <person name="Ruckert C."/>
        </authorList>
    </citation>
    <scope>NUCLEOTIDE SEQUENCE</scope>
    <source>
        <strain evidence="2">CGMCC 1.15290</strain>
    </source>
</reference>
<protein>
    <submittedName>
        <fullName evidence="2">Amidotransferase</fullName>
    </submittedName>
</protein>
<dbReference type="Proteomes" id="UP000627292">
    <property type="component" value="Unassembled WGS sequence"/>
</dbReference>
<proteinExistence type="predicted"/>
<dbReference type="Gene3D" id="3.40.50.880">
    <property type="match status" value="1"/>
</dbReference>
<dbReference type="EMBL" id="BMIB01000005">
    <property type="protein sequence ID" value="GGH79400.1"/>
    <property type="molecule type" value="Genomic_DNA"/>
</dbReference>
<dbReference type="InterPro" id="IPR029062">
    <property type="entry name" value="Class_I_gatase-like"/>
</dbReference>
<dbReference type="CDD" id="cd01741">
    <property type="entry name" value="GATase1_1"/>
    <property type="match status" value="1"/>
</dbReference>
<keyword evidence="3" id="KW-1185">Reference proteome</keyword>